<dbReference type="PANTHER" id="PTHR23360">
    <property type="entry name" value="G-PROTEIN COUPLED RECEPTORS FAMILY 1 PROFILE DOMAIN-CONTAINING PROTEIN-RELATED"/>
    <property type="match status" value="1"/>
</dbReference>
<feature type="transmembrane region" description="Helical" evidence="5">
    <location>
        <begin position="224"/>
        <end position="245"/>
    </location>
</feature>
<evidence type="ECO:0000313" key="8">
    <source>
        <dbReference type="WBParaSite" id="jg129"/>
    </source>
</evidence>
<feature type="transmembrane region" description="Helical" evidence="5">
    <location>
        <begin position="21"/>
        <end position="44"/>
    </location>
</feature>
<dbReference type="GO" id="GO:0004930">
    <property type="term" value="F:G protein-coupled receptor activity"/>
    <property type="evidence" value="ECO:0007669"/>
    <property type="project" value="InterPro"/>
</dbReference>
<feature type="transmembrane region" description="Helical" evidence="5">
    <location>
        <begin position="104"/>
        <end position="126"/>
    </location>
</feature>
<dbReference type="InterPro" id="IPR000276">
    <property type="entry name" value="GPCR_Rhodpsn"/>
</dbReference>
<dbReference type="InterPro" id="IPR047130">
    <property type="entry name" value="7TM_GPCR_Srsx_nematod"/>
</dbReference>
<feature type="transmembrane region" description="Helical" evidence="5">
    <location>
        <begin position="64"/>
        <end position="84"/>
    </location>
</feature>
<protein>
    <submittedName>
        <fullName evidence="8">G-protein coupled receptors family 1 profile domain-containing protein</fullName>
    </submittedName>
</protein>
<sequence>MIIGLTKFVDLTMIRIGSKCFFAYLGIFLNASLVFVTFTNKSLYGSKFYLSVSKLAPVPLKTCFWLNLLPLFATNCTTGLILFVGLDRLIGIAVPLLHSRIKYAYYIIFAAGVCSTYSGYIVMFTYTSIFPKNSNITKKCQLSDVYTDDAKDATVLYNIILNCSTIVCYITVWVLIKRKKIDVTNRFFKSLSLIMLSVIFGWLFYSFARLFIEFFELTTPYSWYVSYVTVVVMSIADASHAIILYKFR</sequence>
<evidence type="ECO:0000256" key="5">
    <source>
        <dbReference type="SAM" id="Phobius"/>
    </source>
</evidence>
<dbReference type="SUPFAM" id="SSF81321">
    <property type="entry name" value="Family A G protein-coupled receptor-like"/>
    <property type="match status" value="1"/>
</dbReference>
<evidence type="ECO:0000259" key="6">
    <source>
        <dbReference type="PROSITE" id="PS50262"/>
    </source>
</evidence>
<dbReference type="InterPro" id="IPR017452">
    <property type="entry name" value="GPCR_Rhodpsn_7TM"/>
</dbReference>
<feature type="transmembrane region" description="Helical" evidence="5">
    <location>
        <begin position="155"/>
        <end position="176"/>
    </location>
</feature>
<keyword evidence="3 5" id="KW-1133">Transmembrane helix</keyword>
<evidence type="ECO:0000256" key="3">
    <source>
        <dbReference type="ARBA" id="ARBA00022989"/>
    </source>
</evidence>
<dbReference type="SMART" id="SM01381">
    <property type="entry name" value="7TM_GPCR_Srsx"/>
    <property type="match status" value="1"/>
</dbReference>
<name>A0A915CWH3_9BILA</name>
<dbReference type="Pfam" id="PF10320">
    <property type="entry name" value="7TM_GPCR_Srsx"/>
    <property type="match status" value="1"/>
</dbReference>
<dbReference type="PROSITE" id="PS50262">
    <property type="entry name" value="G_PROTEIN_RECEP_F1_2"/>
    <property type="match status" value="1"/>
</dbReference>
<dbReference type="GO" id="GO:0016020">
    <property type="term" value="C:membrane"/>
    <property type="evidence" value="ECO:0007669"/>
    <property type="project" value="UniProtKB-SubCell"/>
</dbReference>
<evidence type="ECO:0000313" key="7">
    <source>
        <dbReference type="Proteomes" id="UP000887574"/>
    </source>
</evidence>
<dbReference type="PANTHER" id="PTHR23360:SF5">
    <property type="entry name" value="G-PROTEIN COUPLED RECEPTORS FAMILY 1 PROFILE DOMAIN-CONTAINING PROTEIN"/>
    <property type="match status" value="1"/>
</dbReference>
<keyword evidence="7" id="KW-1185">Reference proteome</keyword>
<accession>A0A915CWH3</accession>
<dbReference type="Proteomes" id="UP000887574">
    <property type="component" value="Unplaced"/>
</dbReference>
<keyword evidence="2 5" id="KW-0812">Transmembrane</keyword>
<reference evidence="8" key="1">
    <citation type="submission" date="2022-11" db="UniProtKB">
        <authorList>
            <consortium name="WormBaseParasite"/>
        </authorList>
    </citation>
    <scope>IDENTIFICATION</scope>
</reference>
<comment type="subcellular location">
    <subcellularLocation>
        <location evidence="1">Membrane</location>
    </subcellularLocation>
</comment>
<evidence type="ECO:0000256" key="2">
    <source>
        <dbReference type="ARBA" id="ARBA00022692"/>
    </source>
</evidence>
<dbReference type="AlphaFoldDB" id="A0A915CWH3"/>
<evidence type="ECO:0000256" key="1">
    <source>
        <dbReference type="ARBA" id="ARBA00004370"/>
    </source>
</evidence>
<keyword evidence="4 5" id="KW-0472">Membrane</keyword>
<dbReference type="WBParaSite" id="jg129">
    <property type="protein sequence ID" value="jg129"/>
    <property type="gene ID" value="jg129"/>
</dbReference>
<dbReference type="Gene3D" id="1.20.1070.10">
    <property type="entry name" value="Rhodopsin 7-helix transmembrane proteins"/>
    <property type="match status" value="1"/>
</dbReference>
<proteinExistence type="predicted"/>
<organism evidence="7 8">
    <name type="scientific">Ditylenchus dipsaci</name>
    <dbReference type="NCBI Taxonomy" id="166011"/>
    <lineage>
        <taxon>Eukaryota</taxon>
        <taxon>Metazoa</taxon>
        <taxon>Ecdysozoa</taxon>
        <taxon>Nematoda</taxon>
        <taxon>Chromadorea</taxon>
        <taxon>Rhabditida</taxon>
        <taxon>Tylenchina</taxon>
        <taxon>Tylenchomorpha</taxon>
        <taxon>Sphaerularioidea</taxon>
        <taxon>Anguinidae</taxon>
        <taxon>Anguininae</taxon>
        <taxon>Ditylenchus</taxon>
    </lineage>
</organism>
<feature type="transmembrane region" description="Helical" evidence="5">
    <location>
        <begin position="188"/>
        <end position="212"/>
    </location>
</feature>
<dbReference type="InterPro" id="IPR019424">
    <property type="entry name" value="7TM_GPCR_Srsx"/>
</dbReference>
<feature type="domain" description="G-protein coupled receptors family 1 profile" evidence="6">
    <location>
        <begin position="1"/>
        <end position="245"/>
    </location>
</feature>
<evidence type="ECO:0000256" key="4">
    <source>
        <dbReference type="ARBA" id="ARBA00023136"/>
    </source>
</evidence>